<evidence type="ECO:0000313" key="2">
    <source>
        <dbReference type="EMBL" id="OJI92235.1"/>
    </source>
</evidence>
<reference evidence="2 3" key="1">
    <citation type="submission" date="2016-10" db="EMBL/GenBank/DDBJ databases">
        <title>Genome sequence of Planktotalea frisia SH6-1.</title>
        <authorList>
            <person name="Poehlein A."/>
            <person name="Bakenhus I."/>
            <person name="Voget S."/>
            <person name="Brinkhoff T."/>
            <person name="Simon M."/>
        </authorList>
    </citation>
    <scope>NUCLEOTIDE SEQUENCE [LARGE SCALE GENOMIC DNA]</scope>
    <source>
        <strain evidence="2 3">SH6-1</strain>
    </source>
</reference>
<dbReference type="STRING" id="696762.PFRI_35670"/>
<name>A0A1L9NSG5_9RHOB</name>
<comment type="caution">
    <text evidence="2">The sequence shown here is derived from an EMBL/GenBank/DDBJ whole genome shotgun (WGS) entry which is preliminary data.</text>
</comment>
<feature type="domain" description="RmlD-like substrate binding" evidence="1">
    <location>
        <begin position="1"/>
        <end position="55"/>
    </location>
</feature>
<proteinExistence type="predicted"/>
<evidence type="ECO:0000313" key="3">
    <source>
        <dbReference type="Proteomes" id="UP000184514"/>
    </source>
</evidence>
<protein>
    <submittedName>
        <fullName evidence="2">RmlD substrate binding domain protein</fullName>
    </submittedName>
</protein>
<gene>
    <name evidence="2" type="ORF">PFRI_35670</name>
</gene>
<dbReference type="SUPFAM" id="SSF51735">
    <property type="entry name" value="NAD(P)-binding Rossmann-fold domains"/>
    <property type="match status" value="1"/>
</dbReference>
<evidence type="ECO:0000259" key="1">
    <source>
        <dbReference type="Pfam" id="PF04321"/>
    </source>
</evidence>
<dbReference type="Proteomes" id="UP000184514">
    <property type="component" value="Unassembled WGS sequence"/>
</dbReference>
<keyword evidence="3" id="KW-1185">Reference proteome</keyword>
<dbReference type="Pfam" id="PF04321">
    <property type="entry name" value="RmlD_sub_bind"/>
    <property type="match status" value="1"/>
</dbReference>
<dbReference type="InterPro" id="IPR036291">
    <property type="entry name" value="NAD(P)-bd_dom_sf"/>
</dbReference>
<organism evidence="2 3">
    <name type="scientific">Planktotalea frisia</name>
    <dbReference type="NCBI Taxonomy" id="696762"/>
    <lineage>
        <taxon>Bacteria</taxon>
        <taxon>Pseudomonadati</taxon>
        <taxon>Pseudomonadota</taxon>
        <taxon>Alphaproteobacteria</taxon>
        <taxon>Rhodobacterales</taxon>
        <taxon>Paracoccaceae</taxon>
        <taxon>Planktotalea</taxon>
    </lineage>
</organism>
<accession>A0A1L9NSG5</accession>
<dbReference type="AlphaFoldDB" id="A0A1L9NSG5"/>
<dbReference type="InterPro" id="IPR029903">
    <property type="entry name" value="RmlD-like-bd"/>
</dbReference>
<dbReference type="EMBL" id="MLCB01000193">
    <property type="protein sequence ID" value="OJI92235.1"/>
    <property type="molecule type" value="Genomic_DNA"/>
</dbReference>
<sequence>MRVLVFGKTGQVARELQRYDGVTALSRTDADLSDPAACAAISAETETDVIINAAA</sequence>
<dbReference type="Gene3D" id="3.40.50.720">
    <property type="entry name" value="NAD(P)-binding Rossmann-like Domain"/>
    <property type="match status" value="1"/>
</dbReference>